<proteinExistence type="predicted"/>
<dbReference type="AlphaFoldDB" id="A0A1F8EHQ2"/>
<organism evidence="1 2">
    <name type="scientific">Candidatus Yanofskybacteria bacterium RIFCSPHIGHO2_01_FULL_41_53</name>
    <dbReference type="NCBI Taxonomy" id="1802663"/>
    <lineage>
        <taxon>Bacteria</taxon>
        <taxon>Candidatus Yanofskyibacteriota</taxon>
    </lineage>
</organism>
<dbReference type="EMBL" id="MGJD01000023">
    <property type="protein sequence ID" value="OGN00333.1"/>
    <property type="molecule type" value="Genomic_DNA"/>
</dbReference>
<comment type="caution">
    <text evidence="1">The sequence shown here is derived from an EMBL/GenBank/DDBJ whole genome shotgun (WGS) entry which is preliminary data.</text>
</comment>
<accession>A0A1F8EHQ2</accession>
<evidence type="ECO:0000313" key="1">
    <source>
        <dbReference type="EMBL" id="OGN00333.1"/>
    </source>
</evidence>
<name>A0A1F8EHQ2_9BACT</name>
<dbReference type="Proteomes" id="UP000177117">
    <property type="component" value="Unassembled WGS sequence"/>
</dbReference>
<reference evidence="1 2" key="1">
    <citation type="journal article" date="2016" name="Nat. Commun.">
        <title>Thousands of microbial genomes shed light on interconnected biogeochemical processes in an aquifer system.</title>
        <authorList>
            <person name="Anantharaman K."/>
            <person name="Brown C.T."/>
            <person name="Hug L.A."/>
            <person name="Sharon I."/>
            <person name="Castelle C.J."/>
            <person name="Probst A.J."/>
            <person name="Thomas B.C."/>
            <person name="Singh A."/>
            <person name="Wilkins M.J."/>
            <person name="Karaoz U."/>
            <person name="Brodie E.L."/>
            <person name="Williams K.H."/>
            <person name="Hubbard S.S."/>
            <person name="Banfield J.F."/>
        </authorList>
    </citation>
    <scope>NUCLEOTIDE SEQUENCE [LARGE SCALE GENOMIC DNA]</scope>
</reference>
<gene>
    <name evidence="1" type="ORF">A2650_01820</name>
</gene>
<protein>
    <submittedName>
        <fullName evidence="1">Uncharacterized protein</fullName>
    </submittedName>
</protein>
<evidence type="ECO:0000313" key="2">
    <source>
        <dbReference type="Proteomes" id="UP000177117"/>
    </source>
</evidence>
<sequence>MTKTFLVLLLVLGSLFTRRSCTIDQELVSRSYGKFEISYPADWHVVTEADPTFITSLPPEQLIHGVGLPPLPGMWINIAEGICNKKSDDFVDSGSLSGLEKTICISNFQVTVGLWSDDPDKNAHKKLLDKIVNTFKVYKVSRLHLVPSPTEGLFCLTVFLTLVLSNHELFIENRDPP</sequence>